<proteinExistence type="predicted"/>
<dbReference type="Gene3D" id="3.40.50.1000">
    <property type="entry name" value="HAD superfamily/HAD-like"/>
    <property type="match status" value="1"/>
</dbReference>
<sequence length="354" mass="39055">MDPITPSGINRRVMLSTLAVLPVLPGLLRPVPAAAQAQAPAAGGPLPSWNDGAAKQAILDFVRVTTDQASPSYVHPEERIATFDQDGTLWVEHPMYSQVVYCLDRVPAVVAKRPELRNAEPFKTVLSGNREAMAKLSMHDLEIILAATLTGMSVDEFNAEALRWLETARHPRWQRPYTELVYQPMLEVLRHLRDNGYKTYIVTGGGQDFVRIYSERVYGIPPEQVVGTAGATKYGYGQDGKPFLTKEPKLLLNDNNAGKPEGIHLMIGRRPQAAFGNSNGDREMLEWTGAGAGARLKMLVLHDDATREYAYGPAAGLPDTKVGALTAALYGEARKDGWSVISMRNDWKRIFPFE</sequence>
<organism evidence="1">
    <name type="scientific">Microvirga ossetica</name>
    <dbReference type="NCBI Taxonomy" id="1882682"/>
    <lineage>
        <taxon>Bacteria</taxon>
        <taxon>Pseudomonadati</taxon>
        <taxon>Pseudomonadota</taxon>
        <taxon>Alphaproteobacteria</taxon>
        <taxon>Hyphomicrobiales</taxon>
        <taxon>Methylobacteriaceae</taxon>
        <taxon>Microvirga</taxon>
    </lineage>
</organism>
<gene>
    <name evidence="1" type="ORF">BB934_25935</name>
</gene>
<keyword evidence="1" id="KW-0378">Hydrolase</keyword>
<dbReference type="EMBL" id="CP016616">
    <property type="protein sequence ID" value="ANY81229.1"/>
    <property type="molecule type" value="Genomic_DNA"/>
</dbReference>
<dbReference type="AlphaFoldDB" id="A0A1B2EMQ8"/>
<dbReference type="InterPro" id="IPR036412">
    <property type="entry name" value="HAD-like_sf"/>
</dbReference>
<dbReference type="GO" id="GO:0016787">
    <property type="term" value="F:hydrolase activity"/>
    <property type="evidence" value="ECO:0007669"/>
    <property type="project" value="UniProtKB-KW"/>
</dbReference>
<dbReference type="SUPFAM" id="SSF56784">
    <property type="entry name" value="HAD-like"/>
    <property type="match status" value="1"/>
</dbReference>
<dbReference type="KEGG" id="moc:BB934_25935"/>
<reference evidence="1" key="1">
    <citation type="submission" date="2016-07" db="EMBL/GenBank/DDBJ databases">
        <title>Microvirga ossetica sp. nov. a new species of rhizobia isolated from root nodules of the legume species Vicia alpestris Steven originated from North Ossetia region in the Caucasus.</title>
        <authorList>
            <person name="Safronova V.I."/>
            <person name="Kuznetsova I.G."/>
            <person name="Sazanova A.L."/>
            <person name="Belimov A."/>
            <person name="Andronov E."/>
            <person name="Osledkin Y.S."/>
            <person name="Onishchuk O.P."/>
            <person name="Kurchak O.N."/>
            <person name="Shaposhnikov A.I."/>
            <person name="Willems A."/>
            <person name="Tikhonovich I.A."/>
        </authorList>
    </citation>
    <scope>NUCLEOTIDE SEQUENCE [LARGE SCALE GENOMIC DNA]</scope>
    <source>
        <strain evidence="1">V5/3M</strain>
    </source>
</reference>
<dbReference type="PROSITE" id="PS51318">
    <property type="entry name" value="TAT"/>
    <property type="match status" value="1"/>
</dbReference>
<dbReference type="InterPro" id="IPR006311">
    <property type="entry name" value="TAT_signal"/>
</dbReference>
<dbReference type="CDD" id="cd01427">
    <property type="entry name" value="HAD_like"/>
    <property type="match status" value="1"/>
</dbReference>
<dbReference type="RefSeq" id="WP_173909495.1">
    <property type="nucleotide sequence ID" value="NZ_CP016616.1"/>
</dbReference>
<protein>
    <submittedName>
        <fullName evidence="1">HAD family hydrolase</fullName>
    </submittedName>
</protein>
<dbReference type="InterPro" id="IPR023214">
    <property type="entry name" value="HAD_sf"/>
</dbReference>
<name>A0A1B2EMQ8_9HYPH</name>
<evidence type="ECO:0000313" key="1">
    <source>
        <dbReference type="EMBL" id="ANY81229.1"/>
    </source>
</evidence>
<dbReference type="Pfam" id="PF12710">
    <property type="entry name" value="HAD"/>
    <property type="match status" value="1"/>
</dbReference>
<accession>A0A1B2EMQ8</accession>